<evidence type="ECO:0000313" key="2">
    <source>
        <dbReference type="Proteomes" id="UP000291084"/>
    </source>
</evidence>
<dbReference type="EMBL" id="AP015041">
    <property type="protein sequence ID" value="BAT96335.1"/>
    <property type="molecule type" value="Genomic_DNA"/>
</dbReference>
<protein>
    <submittedName>
        <fullName evidence="1">Uncharacterized protein</fullName>
    </submittedName>
</protein>
<accession>A0A0S3SU25</accession>
<dbReference type="AlphaFoldDB" id="A0A0S3SU25"/>
<proteinExistence type="predicted"/>
<sequence>MKNLTCSVVLNRILPFSVILPSLFQQSSPLCILSSAGKCPAYSPCSSPSTALLFSKLRKEWCLNFQKRKEIFFFFADCRELV</sequence>
<keyword evidence="2" id="KW-1185">Reference proteome</keyword>
<gene>
    <name evidence="1" type="primary">Vigan.08G325500</name>
    <name evidence="1" type="ORF">VIGAN_08325500</name>
</gene>
<organism evidence="1 2">
    <name type="scientific">Vigna angularis var. angularis</name>
    <dbReference type="NCBI Taxonomy" id="157739"/>
    <lineage>
        <taxon>Eukaryota</taxon>
        <taxon>Viridiplantae</taxon>
        <taxon>Streptophyta</taxon>
        <taxon>Embryophyta</taxon>
        <taxon>Tracheophyta</taxon>
        <taxon>Spermatophyta</taxon>
        <taxon>Magnoliopsida</taxon>
        <taxon>eudicotyledons</taxon>
        <taxon>Gunneridae</taxon>
        <taxon>Pentapetalae</taxon>
        <taxon>rosids</taxon>
        <taxon>fabids</taxon>
        <taxon>Fabales</taxon>
        <taxon>Fabaceae</taxon>
        <taxon>Papilionoideae</taxon>
        <taxon>50 kb inversion clade</taxon>
        <taxon>NPAAA clade</taxon>
        <taxon>indigoferoid/millettioid clade</taxon>
        <taxon>Phaseoleae</taxon>
        <taxon>Vigna</taxon>
    </lineage>
</organism>
<dbReference type="Proteomes" id="UP000291084">
    <property type="component" value="Chromosome 8"/>
</dbReference>
<reference evidence="1 2" key="1">
    <citation type="journal article" date="2015" name="Sci. Rep.">
        <title>The power of single molecule real-time sequencing technology in the de novo assembly of a eukaryotic genome.</title>
        <authorList>
            <person name="Sakai H."/>
            <person name="Naito K."/>
            <person name="Ogiso-Tanaka E."/>
            <person name="Takahashi Y."/>
            <person name="Iseki K."/>
            <person name="Muto C."/>
            <person name="Satou K."/>
            <person name="Teruya K."/>
            <person name="Shiroma A."/>
            <person name="Shimoji M."/>
            <person name="Hirano T."/>
            <person name="Itoh T."/>
            <person name="Kaga A."/>
            <person name="Tomooka N."/>
        </authorList>
    </citation>
    <scope>NUCLEOTIDE SEQUENCE [LARGE SCALE GENOMIC DNA]</scope>
    <source>
        <strain evidence="2">cv. Shumari</strain>
    </source>
</reference>
<name>A0A0S3SU25_PHAAN</name>
<evidence type="ECO:0000313" key="1">
    <source>
        <dbReference type="EMBL" id="BAT96335.1"/>
    </source>
</evidence>